<keyword evidence="13 15" id="KW-0413">Isomerase</keyword>
<dbReference type="Pfam" id="PF00204">
    <property type="entry name" value="DNA_gyraseB"/>
    <property type="match status" value="1"/>
</dbReference>
<name>A0A9N8ZN90_9GLOM</name>
<evidence type="ECO:0000313" key="21">
    <source>
        <dbReference type="Proteomes" id="UP000789739"/>
    </source>
</evidence>
<dbReference type="InterPro" id="IPR013760">
    <property type="entry name" value="Topo_IIA-like_dom_sf"/>
</dbReference>
<keyword evidence="9 16" id="KW-0067">ATP-binding</keyword>
<dbReference type="SUPFAM" id="SSF54211">
    <property type="entry name" value="Ribosomal protein S5 domain 2-like"/>
    <property type="match status" value="1"/>
</dbReference>
<dbReference type="GO" id="GO:0005634">
    <property type="term" value="C:nucleus"/>
    <property type="evidence" value="ECO:0007669"/>
    <property type="project" value="TreeGrafter"/>
</dbReference>
<feature type="domain" description="Toprim" evidence="18">
    <location>
        <begin position="440"/>
        <end position="554"/>
    </location>
</feature>
<dbReference type="GO" id="GO:0000712">
    <property type="term" value="P:resolution of meiotic recombination intermediates"/>
    <property type="evidence" value="ECO:0007669"/>
    <property type="project" value="TreeGrafter"/>
</dbReference>
<dbReference type="Pfam" id="PF01751">
    <property type="entry name" value="Toprim"/>
    <property type="match status" value="1"/>
</dbReference>
<dbReference type="PROSITE" id="PS52040">
    <property type="entry name" value="TOPO_IIA"/>
    <property type="match status" value="1"/>
</dbReference>
<feature type="region of interest" description="Disordered" evidence="17">
    <location>
        <begin position="1176"/>
        <end position="1235"/>
    </location>
</feature>
<evidence type="ECO:0000256" key="10">
    <source>
        <dbReference type="ARBA" id="ARBA00022842"/>
    </source>
</evidence>
<dbReference type="CDD" id="cd00187">
    <property type="entry name" value="TOP4c"/>
    <property type="match status" value="1"/>
</dbReference>
<keyword evidence="7" id="KW-0479">Metal-binding</keyword>
<dbReference type="SUPFAM" id="SSF56719">
    <property type="entry name" value="Type II DNA topoisomerase"/>
    <property type="match status" value="1"/>
</dbReference>
<dbReference type="GO" id="GO:0005524">
    <property type="term" value="F:ATP binding"/>
    <property type="evidence" value="ECO:0007669"/>
    <property type="project" value="UniProtKB-UniRule"/>
</dbReference>
<organism evidence="20 21">
    <name type="scientific">Paraglomus brasilianum</name>
    <dbReference type="NCBI Taxonomy" id="144538"/>
    <lineage>
        <taxon>Eukaryota</taxon>
        <taxon>Fungi</taxon>
        <taxon>Fungi incertae sedis</taxon>
        <taxon>Mucoromycota</taxon>
        <taxon>Glomeromycotina</taxon>
        <taxon>Glomeromycetes</taxon>
        <taxon>Paraglomerales</taxon>
        <taxon>Paraglomeraceae</taxon>
        <taxon>Paraglomus</taxon>
    </lineage>
</organism>
<dbReference type="Pfam" id="PF16898">
    <property type="entry name" value="TOPRIM_C"/>
    <property type="match status" value="1"/>
</dbReference>
<feature type="domain" description="Topo IIA-type catalytic" evidence="19">
    <location>
        <begin position="686"/>
        <end position="1120"/>
    </location>
</feature>
<dbReference type="PANTHER" id="PTHR10169">
    <property type="entry name" value="DNA TOPOISOMERASE/GYRASE"/>
    <property type="match status" value="1"/>
</dbReference>
<evidence type="ECO:0000256" key="3">
    <source>
        <dbReference type="ARBA" id="ARBA00001946"/>
    </source>
</evidence>
<dbReference type="EC" id="5.6.2.2" evidence="5 16"/>
<dbReference type="InterPro" id="IPR034157">
    <property type="entry name" value="TOPRIM_TopoII"/>
</dbReference>
<keyword evidence="11 15" id="KW-0799">Topoisomerase</keyword>
<dbReference type="Pfam" id="PF00521">
    <property type="entry name" value="DNA_topoisoIV"/>
    <property type="match status" value="1"/>
</dbReference>
<keyword evidence="10" id="KW-0460">Magnesium</keyword>
<evidence type="ECO:0000256" key="15">
    <source>
        <dbReference type="PROSITE-ProRule" id="PRU01384"/>
    </source>
</evidence>
<dbReference type="FunFam" id="3.30.1490.30:FF:000001">
    <property type="entry name" value="DNA topoisomerase 2"/>
    <property type="match status" value="1"/>
</dbReference>
<comment type="function">
    <text evidence="14 16">Control of topological states of DNA by transient breakage and subsequent rejoining of DNA strands. Topoisomerase II makes double-strand breaks.</text>
</comment>
<evidence type="ECO:0000256" key="16">
    <source>
        <dbReference type="RuleBase" id="RU362094"/>
    </source>
</evidence>
<dbReference type="PROSITE" id="PS50880">
    <property type="entry name" value="TOPRIM"/>
    <property type="match status" value="1"/>
</dbReference>
<reference evidence="20" key="1">
    <citation type="submission" date="2021-06" db="EMBL/GenBank/DDBJ databases">
        <authorList>
            <person name="Kallberg Y."/>
            <person name="Tangrot J."/>
            <person name="Rosling A."/>
        </authorList>
    </citation>
    <scope>NUCLEOTIDE SEQUENCE</scope>
    <source>
        <strain evidence="20">BR232B</strain>
    </source>
</reference>
<dbReference type="AlphaFoldDB" id="A0A9N8ZN90"/>
<keyword evidence="8 16" id="KW-0547">Nucleotide-binding</keyword>
<dbReference type="PRINTS" id="PR00418">
    <property type="entry name" value="TPI2FAMILY"/>
</dbReference>
<dbReference type="FunFam" id="3.30.565.10:FF:000004">
    <property type="entry name" value="DNA topoisomerase 2"/>
    <property type="match status" value="1"/>
</dbReference>
<dbReference type="FunFam" id="3.90.199.10:FF:000002">
    <property type="entry name" value="DNA topoisomerase 2"/>
    <property type="match status" value="1"/>
</dbReference>
<dbReference type="InterPro" id="IPR014721">
    <property type="entry name" value="Ribsml_uS5_D2-typ_fold_subgr"/>
</dbReference>
<evidence type="ECO:0000256" key="4">
    <source>
        <dbReference type="ARBA" id="ARBA00011080"/>
    </source>
</evidence>
<dbReference type="PROSITE" id="PS00177">
    <property type="entry name" value="TOPOISOMERASE_II"/>
    <property type="match status" value="1"/>
</dbReference>
<dbReference type="InterPro" id="IPR020568">
    <property type="entry name" value="Ribosomal_Su5_D2-typ_SF"/>
</dbReference>
<keyword evidence="12 15" id="KW-0238">DNA-binding</keyword>
<evidence type="ECO:0000313" key="20">
    <source>
        <dbReference type="EMBL" id="CAG8501619.1"/>
    </source>
</evidence>
<dbReference type="CDD" id="cd03481">
    <property type="entry name" value="TopoIIA_Trans_ScTopoIIA"/>
    <property type="match status" value="1"/>
</dbReference>
<dbReference type="InterPro" id="IPR006171">
    <property type="entry name" value="TOPRIM_dom"/>
</dbReference>
<dbReference type="FunFam" id="3.30.1360.40:FF:000003">
    <property type="entry name" value="DNA topoisomerase 2"/>
    <property type="match status" value="1"/>
</dbReference>
<gene>
    <name evidence="20" type="ORF">PBRASI_LOCUS2637</name>
</gene>
<dbReference type="GO" id="GO:0003918">
    <property type="term" value="F:DNA topoisomerase type II (double strand cut, ATP-hydrolyzing) activity"/>
    <property type="evidence" value="ECO:0007669"/>
    <property type="project" value="UniProtKB-UniRule"/>
</dbReference>
<dbReference type="Pfam" id="PF02518">
    <property type="entry name" value="HATPase_c"/>
    <property type="match status" value="1"/>
</dbReference>
<dbReference type="InterPro" id="IPR001154">
    <property type="entry name" value="TopoII_euk"/>
</dbReference>
<comment type="cofactor">
    <cofactor evidence="2">
        <name>Ca(2+)</name>
        <dbReference type="ChEBI" id="CHEBI:29108"/>
    </cofactor>
</comment>
<dbReference type="SMART" id="SM00433">
    <property type="entry name" value="TOP2c"/>
    <property type="match status" value="1"/>
</dbReference>
<dbReference type="InterPro" id="IPR050634">
    <property type="entry name" value="DNA_Topoisomerase_II"/>
</dbReference>
<feature type="compositionally biased region" description="Polar residues" evidence="17">
    <location>
        <begin position="1214"/>
        <end position="1229"/>
    </location>
</feature>
<evidence type="ECO:0000256" key="13">
    <source>
        <dbReference type="ARBA" id="ARBA00023235"/>
    </source>
</evidence>
<evidence type="ECO:0000256" key="7">
    <source>
        <dbReference type="ARBA" id="ARBA00022723"/>
    </source>
</evidence>
<evidence type="ECO:0000256" key="6">
    <source>
        <dbReference type="ARBA" id="ARBA00019635"/>
    </source>
</evidence>
<comment type="subunit">
    <text evidence="16">Homodimer.</text>
</comment>
<evidence type="ECO:0000259" key="18">
    <source>
        <dbReference type="PROSITE" id="PS50880"/>
    </source>
</evidence>
<dbReference type="InterPro" id="IPR018522">
    <property type="entry name" value="TopoIIA_CS"/>
</dbReference>
<dbReference type="CDD" id="cd03365">
    <property type="entry name" value="TOPRIM_TopoIIA"/>
    <property type="match status" value="1"/>
</dbReference>
<keyword evidence="21" id="KW-1185">Reference proteome</keyword>
<evidence type="ECO:0000256" key="8">
    <source>
        <dbReference type="ARBA" id="ARBA00022741"/>
    </source>
</evidence>
<dbReference type="Gene3D" id="3.30.1490.30">
    <property type="match status" value="1"/>
</dbReference>
<evidence type="ECO:0000256" key="2">
    <source>
        <dbReference type="ARBA" id="ARBA00001913"/>
    </source>
</evidence>
<dbReference type="Gene3D" id="3.30.565.10">
    <property type="entry name" value="Histidine kinase-like ATPase, C-terminal domain"/>
    <property type="match status" value="1"/>
</dbReference>
<feature type="region of interest" description="Disordered" evidence="17">
    <location>
        <begin position="1134"/>
        <end position="1164"/>
    </location>
</feature>
<evidence type="ECO:0000256" key="11">
    <source>
        <dbReference type="ARBA" id="ARBA00023029"/>
    </source>
</evidence>
<dbReference type="FunFam" id="3.40.50.670:FF:000001">
    <property type="entry name" value="DNA topoisomerase 2"/>
    <property type="match status" value="2"/>
</dbReference>
<dbReference type="Gene3D" id="3.30.230.10">
    <property type="match status" value="1"/>
</dbReference>
<evidence type="ECO:0000256" key="12">
    <source>
        <dbReference type="ARBA" id="ARBA00023125"/>
    </source>
</evidence>
<feature type="active site" description="O-(5'-phospho-DNA)-tyrosine intermediate" evidence="15">
    <location>
        <position position="776"/>
    </location>
</feature>
<dbReference type="Gene3D" id="3.90.199.10">
    <property type="entry name" value="Topoisomerase II, domain 5"/>
    <property type="match status" value="1"/>
</dbReference>
<dbReference type="Gene3D" id="1.10.268.10">
    <property type="entry name" value="Topoisomerase, domain 3"/>
    <property type="match status" value="1"/>
</dbReference>
<dbReference type="GO" id="GO:0000819">
    <property type="term" value="P:sister chromatid segregation"/>
    <property type="evidence" value="ECO:0007669"/>
    <property type="project" value="TreeGrafter"/>
</dbReference>
<proteinExistence type="inferred from homology"/>
<dbReference type="InterPro" id="IPR003594">
    <property type="entry name" value="HATPase_dom"/>
</dbReference>
<dbReference type="InterPro" id="IPR001241">
    <property type="entry name" value="Topo_IIA"/>
</dbReference>
<dbReference type="GO" id="GO:0003677">
    <property type="term" value="F:DNA binding"/>
    <property type="evidence" value="ECO:0007669"/>
    <property type="project" value="UniProtKB-UniRule"/>
</dbReference>
<dbReference type="InterPro" id="IPR013757">
    <property type="entry name" value="Topo_IIA_A_a_sf"/>
</dbReference>
<dbReference type="InterPro" id="IPR013758">
    <property type="entry name" value="Topo_IIA_A/C_ab"/>
</dbReference>
<dbReference type="GO" id="GO:0006265">
    <property type="term" value="P:DNA topological change"/>
    <property type="evidence" value="ECO:0007669"/>
    <property type="project" value="UniProtKB-UniRule"/>
</dbReference>
<dbReference type="PRINTS" id="PR01158">
    <property type="entry name" value="TOPISMRASEII"/>
</dbReference>
<evidence type="ECO:0000256" key="5">
    <source>
        <dbReference type="ARBA" id="ARBA00012895"/>
    </source>
</evidence>
<dbReference type="InterPro" id="IPR013506">
    <property type="entry name" value="Topo_IIA_bsu_dom2"/>
</dbReference>
<comment type="catalytic activity">
    <reaction evidence="1 15 16">
        <text>ATP-dependent breakage, passage and rejoining of double-stranded DNA.</text>
        <dbReference type="EC" id="5.6.2.2"/>
    </reaction>
</comment>
<comment type="similarity">
    <text evidence="4 16">Belongs to the type II topoisomerase family.</text>
</comment>
<evidence type="ECO:0000259" key="19">
    <source>
        <dbReference type="PROSITE" id="PS52040"/>
    </source>
</evidence>
<comment type="cofactor">
    <cofactor evidence="3">
        <name>Mg(2+)</name>
        <dbReference type="ChEBI" id="CHEBI:18420"/>
    </cofactor>
</comment>
<dbReference type="CDD" id="cd16930">
    <property type="entry name" value="HATPase_TopII-like"/>
    <property type="match status" value="1"/>
</dbReference>
<dbReference type="SUPFAM" id="SSF55874">
    <property type="entry name" value="ATPase domain of HSP90 chaperone/DNA topoisomerase II/histidine kinase"/>
    <property type="match status" value="1"/>
</dbReference>
<dbReference type="OrthoDB" id="276498at2759"/>
<dbReference type="PANTHER" id="PTHR10169:SF38">
    <property type="entry name" value="DNA TOPOISOMERASE 2"/>
    <property type="match status" value="1"/>
</dbReference>
<dbReference type="Gene3D" id="3.40.50.670">
    <property type="match status" value="1"/>
</dbReference>
<dbReference type="SMART" id="SM00387">
    <property type="entry name" value="HATPase_c"/>
    <property type="match status" value="1"/>
</dbReference>
<dbReference type="GO" id="GO:0046872">
    <property type="term" value="F:metal ion binding"/>
    <property type="evidence" value="ECO:0007669"/>
    <property type="project" value="UniProtKB-KW"/>
</dbReference>
<dbReference type="InterPro" id="IPR002205">
    <property type="entry name" value="Topo_IIA_dom_A"/>
</dbReference>
<evidence type="ECO:0000256" key="14">
    <source>
        <dbReference type="ARBA" id="ARBA00053943"/>
    </source>
</evidence>
<dbReference type="EMBL" id="CAJVPI010000212">
    <property type="protein sequence ID" value="CAG8501619.1"/>
    <property type="molecule type" value="Genomic_DNA"/>
</dbReference>
<dbReference type="FunFam" id="3.30.230.10:FF:000008">
    <property type="entry name" value="DNA topoisomerase 2"/>
    <property type="match status" value="1"/>
</dbReference>
<dbReference type="InterPro" id="IPR031660">
    <property type="entry name" value="TOPRIM_C"/>
</dbReference>
<feature type="compositionally biased region" description="Low complexity" evidence="17">
    <location>
        <begin position="1196"/>
        <end position="1206"/>
    </location>
</feature>
<evidence type="ECO:0000256" key="17">
    <source>
        <dbReference type="SAM" id="MobiDB-lite"/>
    </source>
</evidence>
<protein>
    <recommendedName>
        <fullName evidence="6 16">DNA topoisomerase 2</fullName>
        <ecNumber evidence="5 16">5.6.2.2</ecNumber>
    </recommendedName>
</protein>
<dbReference type="SMART" id="SM00434">
    <property type="entry name" value="TOP4c"/>
    <property type="match status" value="1"/>
</dbReference>
<accession>A0A9N8ZN90</accession>
<evidence type="ECO:0000256" key="9">
    <source>
        <dbReference type="ARBA" id="ARBA00022840"/>
    </source>
</evidence>
<evidence type="ECO:0000256" key="1">
    <source>
        <dbReference type="ARBA" id="ARBA00000185"/>
    </source>
</evidence>
<comment type="caution">
    <text evidence="20">The sequence shown here is derived from an EMBL/GenBank/DDBJ whole genome shotgun (WGS) entry which is preliminary data.</text>
</comment>
<sequence>MVSTPLGPRVKKTIEETYQKVTQIEHILKRPDTYIGSVQAIIDTLWVFDKDKEAMTYRPVIFVPGLYKIFDEILVNAADNKIRDPSMDTIKVTIDTANNTISIYNNGQGIPVEVHKKENVYVPELIFGHLLTSSNYDDDEKKVTGGRNGYGAKLCNIFSTEFTVETNNRQSGKAFIQTFSKNMGQMSQPKLTAASKKEDFTRITFKPDLGKFGMTEIDKDTEALLIKRVYDLAGTVKNVKVFLNGERIKVKNFKQYCELYLKEDVTDGETTPTLIYENVNDRWEVGVCISDGQAQQVSFVNSICTTKGGTHVNYIADQLVREITETIKKKLKQLNPPKPAQIKNHLWIFLNCLIENPTFDSQTKETLTLQRSAFGSTATLSNEFRKKVLKTNIIDSLVKFMKVKQDQQLRKTDGHKLTRISGIAKLDDANHAGTRNGSRCTLILTEGDSAKTLAVSGLSVVGRDHFGVFPLRGKLLNVREANLKQVSENQEINNIKQILGLQHRKEYKSTESLRYGSLMIMTDQDHDGSHIKGLIINFLEHYYPSLLKLPGFLLEFITPIVKATRNSQEISFYTIPEYEAWKAANNDGKGWNIKYYKGLGTSTANDARKYFSMMDKHRKPFAVADETDTKLIDMAFNKKRADDRKEWLANFQPGTYMDHSAREIQIKDFINKELILFSMADNIRSIPSVVDGLKPGQRKILFSCFKRSLKGEMKVAQLTGYVAEHSAYHHGEQSLASTIVGLAQDYVGANNINLLLPAGCFGTRLQGGKDAASPRYIFTSLSDLTRKIFRKEDDALLTYLNEDGQSIEPEWYLPILPMVLVNGAEGIGTGWSCKLPNYNPEDIVNNLLRKMKGEEYEKMHPWYNGFKGEIIEESEGSYKVSGIIEQIDSTTLEITELPIGVWTQNYKEMLEDFMTGEKGKKEPFIRDYKEYHTDTSVHFVVTLTEENMEKVVAEGLESKFKLTKSFKTTNMVLFDSKLKIKKYATVNQIMNEFYRLRLEYYEKRKEWLVSELRKGCEQLENKVRFVTEIIEGKLVIQNRKRNAIVRTLKERDYKNVNASEEDNSSETANDAEGFGYLLNMSIWHLTWEKVEQLKKDRDAKQNQLDILKSKSPQDLWKEDLEEFMVSWKEMVKKTEDSSSGKVKKPTKSSSGKRAPKKKPAPAKEVILLSDSDDDFCPRAVPSDEEYIPRKKRTTKKAVVSTSSATSVDKRSELKSIQTRKSGRAKSTQYYFGESD</sequence>
<dbReference type="InterPro" id="IPR013759">
    <property type="entry name" value="Topo_IIA_B_C"/>
</dbReference>
<dbReference type="Gene3D" id="3.30.1360.40">
    <property type="match status" value="1"/>
</dbReference>
<dbReference type="Proteomes" id="UP000789739">
    <property type="component" value="Unassembled WGS sequence"/>
</dbReference>
<dbReference type="InterPro" id="IPR036890">
    <property type="entry name" value="HATPase_C_sf"/>
</dbReference>